<sequence>MINSSRPTKRRSTPGRRGERQRLAAGISLSANRSGMRLYRQQQERWIEPPGDLQVPQRLEACTAQPQHVSVRRAHRVEANTLQGGCIKSPVKEKVC</sequence>
<evidence type="ECO:0000313" key="3">
    <source>
        <dbReference type="Proteomes" id="UP001066276"/>
    </source>
</evidence>
<evidence type="ECO:0000256" key="1">
    <source>
        <dbReference type="SAM" id="MobiDB-lite"/>
    </source>
</evidence>
<name>A0AAV7QCP7_PLEWA</name>
<comment type="caution">
    <text evidence="2">The sequence shown here is derived from an EMBL/GenBank/DDBJ whole genome shotgun (WGS) entry which is preliminary data.</text>
</comment>
<reference evidence="2" key="1">
    <citation type="journal article" date="2022" name="bioRxiv">
        <title>Sequencing and chromosome-scale assembly of the giantPleurodeles waltlgenome.</title>
        <authorList>
            <person name="Brown T."/>
            <person name="Elewa A."/>
            <person name="Iarovenko S."/>
            <person name="Subramanian E."/>
            <person name="Araus A.J."/>
            <person name="Petzold A."/>
            <person name="Susuki M."/>
            <person name="Suzuki K.-i.T."/>
            <person name="Hayashi T."/>
            <person name="Toyoda A."/>
            <person name="Oliveira C."/>
            <person name="Osipova E."/>
            <person name="Leigh N.D."/>
            <person name="Simon A."/>
            <person name="Yun M.H."/>
        </authorList>
    </citation>
    <scope>NUCLEOTIDE SEQUENCE</scope>
    <source>
        <strain evidence="2">20211129_DDA</strain>
        <tissue evidence="2">Liver</tissue>
    </source>
</reference>
<evidence type="ECO:0000313" key="2">
    <source>
        <dbReference type="EMBL" id="KAJ1136930.1"/>
    </source>
</evidence>
<proteinExistence type="predicted"/>
<accession>A0AAV7QCP7</accession>
<keyword evidence="3" id="KW-1185">Reference proteome</keyword>
<dbReference type="Proteomes" id="UP001066276">
    <property type="component" value="Chromosome 6"/>
</dbReference>
<protein>
    <submittedName>
        <fullName evidence="2">Uncharacterized protein</fullName>
    </submittedName>
</protein>
<feature type="region of interest" description="Disordered" evidence="1">
    <location>
        <begin position="1"/>
        <end position="24"/>
    </location>
</feature>
<dbReference type="EMBL" id="JANPWB010000010">
    <property type="protein sequence ID" value="KAJ1136930.1"/>
    <property type="molecule type" value="Genomic_DNA"/>
</dbReference>
<organism evidence="2 3">
    <name type="scientific">Pleurodeles waltl</name>
    <name type="common">Iberian ribbed newt</name>
    <dbReference type="NCBI Taxonomy" id="8319"/>
    <lineage>
        <taxon>Eukaryota</taxon>
        <taxon>Metazoa</taxon>
        <taxon>Chordata</taxon>
        <taxon>Craniata</taxon>
        <taxon>Vertebrata</taxon>
        <taxon>Euteleostomi</taxon>
        <taxon>Amphibia</taxon>
        <taxon>Batrachia</taxon>
        <taxon>Caudata</taxon>
        <taxon>Salamandroidea</taxon>
        <taxon>Salamandridae</taxon>
        <taxon>Pleurodelinae</taxon>
        <taxon>Pleurodeles</taxon>
    </lineage>
</organism>
<gene>
    <name evidence="2" type="ORF">NDU88_003344</name>
</gene>
<dbReference type="AlphaFoldDB" id="A0AAV7QCP7"/>